<feature type="compositionally biased region" description="Basic and acidic residues" evidence="1">
    <location>
        <begin position="88"/>
        <end position="97"/>
    </location>
</feature>
<dbReference type="EMBL" id="VSRR010001765">
    <property type="protein sequence ID" value="MPC27548.1"/>
    <property type="molecule type" value="Genomic_DNA"/>
</dbReference>
<evidence type="ECO:0000313" key="2">
    <source>
        <dbReference type="EMBL" id="MPC27548.1"/>
    </source>
</evidence>
<proteinExistence type="predicted"/>
<protein>
    <submittedName>
        <fullName evidence="2">Uncharacterized protein</fullName>
    </submittedName>
</protein>
<gene>
    <name evidence="2" type="ORF">E2C01_020722</name>
</gene>
<evidence type="ECO:0000313" key="3">
    <source>
        <dbReference type="Proteomes" id="UP000324222"/>
    </source>
</evidence>
<dbReference type="AlphaFoldDB" id="A0A5B7E1C0"/>
<accession>A0A5B7E1C0</accession>
<evidence type="ECO:0000256" key="1">
    <source>
        <dbReference type="SAM" id="MobiDB-lite"/>
    </source>
</evidence>
<sequence length="120" mass="12834">MASPSLSPGLQDAINQSINVMHSGAYCIDSMDNKILTDNPTKQHTICPLLGRFAQGRMFEPSSCSQSGRKSHNMKGGTPRISPQAEGYTRETRERAKAPLPPTPTSASNGEHAVSHGTVT</sequence>
<dbReference type="Proteomes" id="UP000324222">
    <property type="component" value="Unassembled WGS sequence"/>
</dbReference>
<keyword evidence="3" id="KW-1185">Reference proteome</keyword>
<reference evidence="2 3" key="1">
    <citation type="submission" date="2019-05" db="EMBL/GenBank/DDBJ databases">
        <title>Another draft genome of Portunus trituberculatus and its Hox gene families provides insights of decapod evolution.</title>
        <authorList>
            <person name="Jeong J.-H."/>
            <person name="Song I."/>
            <person name="Kim S."/>
            <person name="Choi T."/>
            <person name="Kim D."/>
            <person name="Ryu S."/>
            <person name="Kim W."/>
        </authorList>
    </citation>
    <scope>NUCLEOTIDE SEQUENCE [LARGE SCALE GENOMIC DNA]</scope>
    <source>
        <tissue evidence="2">Muscle</tissue>
    </source>
</reference>
<comment type="caution">
    <text evidence="2">The sequence shown here is derived from an EMBL/GenBank/DDBJ whole genome shotgun (WGS) entry which is preliminary data.</text>
</comment>
<name>A0A5B7E1C0_PORTR</name>
<feature type="region of interest" description="Disordered" evidence="1">
    <location>
        <begin position="60"/>
        <end position="120"/>
    </location>
</feature>
<organism evidence="2 3">
    <name type="scientific">Portunus trituberculatus</name>
    <name type="common">Swimming crab</name>
    <name type="synonym">Neptunus trituberculatus</name>
    <dbReference type="NCBI Taxonomy" id="210409"/>
    <lineage>
        <taxon>Eukaryota</taxon>
        <taxon>Metazoa</taxon>
        <taxon>Ecdysozoa</taxon>
        <taxon>Arthropoda</taxon>
        <taxon>Crustacea</taxon>
        <taxon>Multicrustacea</taxon>
        <taxon>Malacostraca</taxon>
        <taxon>Eumalacostraca</taxon>
        <taxon>Eucarida</taxon>
        <taxon>Decapoda</taxon>
        <taxon>Pleocyemata</taxon>
        <taxon>Brachyura</taxon>
        <taxon>Eubrachyura</taxon>
        <taxon>Portunoidea</taxon>
        <taxon>Portunidae</taxon>
        <taxon>Portuninae</taxon>
        <taxon>Portunus</taxon>
    </lineage>
</organism>